<keyword evidence="5" id="KW-0539">Nucleus</keyword>
<name>A0A8S3XVM6_PARAO</name>
<dbReference type="PANTHER" id="PTHR46481">
    <property type="entry name" value="ZINC FINGER BED DOMAIN-CONTAINING PROTEIN 4"/>
    <property type="match status" value="1"/>
</dbReference>
<organism evidence="6 7">
    <name type="scientific">Parnassius apollo</name>
    <name type="common">Apollo butterfly</name>
    <name type="synonym">Papilio apollo</name>
    <dbReference type="NCBI Taxonomy" id="110799"/>
    <lineage>
        <taxon>Eukaryota</taxon>
        <taxon>Metazoa</taxon>
        <taxon>Ecdysozoa</taxon>
        <taxon>Arthropoda</taxon>
        <taxon>Hexapoda</taxon>
        <taxon>Insecta</taxon>
        <taxon>Pterygota</taxon>
        <taxon>Neoptera</taxon>
        <taxon>Endopterygota</taxon>
        <taxon>Lepidoptera</taxon>
        <taxon>Glossata</taxon>
        <taxon>Ditrysia</taxon>
        <taxon>Papilionoidea</taxon>
        <taxon>Papilionidae</taxon>
        <taxon>Parnassiinae</taxon>
        <taxon>Parnassini</taxon>
        <taxon>Parnassius</taxon>
        <taxon>Parnassius</taxon>
    </lineage>
</organism>
<keyword evidence="4" id="KW-0862">Zinc</keyword>
<sequence length="98" mass="10767">MIEKWGITTEKIAAVVTDNGANIVKAVTIAFGKQKHLWCFAHTLNLVAHAGIEGAKQLLKMVKDLTRYCHQNVNVADALRKAQNDKAVPLKLIQSVCT</sequence>
<dbReference type="InterPro" id="IPR052035">
    <property type="entry name" value="ZnF_BED_domain_contain"/>
</dbReference>
<reference evidence="6" key="1">
    <citation type="submission" date="2021-04" db="EMBL/GenBank/DDBJ databases">
        <authorList>
            <person name="Tunstrom K."/>
        </authorList>
    </citation>
    <scope>NUCLEOTIDE SEQUENCE</scope>
</reference>
<evidence type="ECO:0000256" key="1">
    <source>
        <dbReference type="ARBA" id="ARBA00004123"/>
    </source>
</evidence>
<dbReference type="Proteomes" id="UP000691718">
    <property type="component" value="Unassembled WGS sequence"/>
</dbReference>
<gene>
    <name evidence="6" type="ORF">PAPOLLO_LOCUS22647</name>
</gene>
<comment type="subcellular location">
    <subcellularLocation>
        <location evidence="1">Nucleus</location>
    </subcellularLocation>
</comment>
<evidence type="ECO:0000256" key="3">
    <source>
        <dbReference type="ARBA" id="ARBA00022771"/>
    </source>
</evidence>
<dbReference type="OrthoDB" id="2438421at2759"/>
<evidence type="ECO:0000313" key="7">
    <source>
        <dbReference type="Proteomes" id="UP000691718"/>
    </source>
</evidence>
<keyword evidence="7" id="KW-1185">Reference proteome</keyword>
<dbReference type="GO" id="GO:0008270">
    <property type="term" value="F:zinc ion binding"/>
    <property type="evidence" value="ECO:0007669"/>
    <property type="project" value="UniProtKB-KW"/>
</dbReference>
<dbReference type="PANTHER" id="PTHR46481:SF10">
    <property type="entry name" value="ZINC FINGER BED DOMAIN-CONTAINING PROTEIN 39"/>
    <property type="match status" value="1"/>
</dbReference>
<dbReference type="GO" id="GO:0005634">
    <property type="term" value="C:nucleus"/>
    <property type="evidence" value="ECO:0007669"/>
    <property type="project" value="UniProtKB-SubCell"/>
</dbReference>
<keyword evidence="3" id="KW-0863">Zinc-finger</keyword>
<evidence type="ECO:0000256" key="5">
    <source>
        <dbReference type="ARBA" id="ARBA00023242"/>
    </source>
</evidence>
<evidence type="ECO:0000313" key="6">
    <source>
        <dbReference type="EMBL" id="CAG5043303.1"/>
    </source>
</evidence>
<keyword evidence="2" id="KW-0479">Metal-binding</keyword>
<protein>
    <submittedName>
        <fullName evidence="6">(apollo) hypothetical protein</fullName>
    </submittedName>
</protein>
<accession>A0A8S3XVM6</accession>
<dbReference type="EMBL" id="CAJQZP010001398">
    <property type="protein sequence ID" value="CAG5043303.1"/>
    <property type="molecule type" value="Genomic_DNA"/>
</dbReference>
<comment type="caution">
    <text evidence="6">The sequence shown here is derived from an EMBL/GenBank/DDBJ whole genome shotgun (WGS) entry which is preliminary data.</text>
</comment>
<proteinExistence type="predicted"/>
<dbReference type="AlphaFoldDB" id="A0A8S3XVM6"/>
<evidence type="ECO:0000256" key="4">
    <source>
        <dbReference type="ARBA" id="ARBA00022833"/>
    </source>
</evidence>
<evidence type="ECO:0000256" key="2">
    <source>
        <dbReference type="ARBA" id="ARBA00022723"/>
    </source>
</evidence>